<comment type="caution">
    <text evidence="1">The sequence shown here is derived from an EMBL/GenBank/DDBJ whole genome shotgun (WGS) entry which is preliminary data.</text>
</comment>
<dbReference type="AlphaFoldDB" id="A0A9E2KKI6"/>
<dbReference type="EMBL" id="JAHLFH010000047">
    <property type="protein sequence ID" value="MBU3819227.1"/>
    <property type="molecule type" value="Genomic_DNA"/>
</dbReference>
<evidence type="ECO:0000313" key="2">
    <source>
        <dbReference type="Proteomes" id="UP000824178"/>
    </source>
</evidence>
<accession>A0A9E2KKI6</accession>
<protein>
    <submittedName>
        <fullName evidence="1">Uncharacterized protein</fullName>
    </submittedName>
</protein>
<proteinExistence type="predicted"/>
<reference evidence="1" key="2">
    <citation type="submission" date="2021-04" db="EMBL/GenBank/DDBJ databases">
        <authorList>
            <person name="Gilroy R."/>
        </authorList>
    </citation>
    <scope>NUCLEOTIDE SEQUENCE</scope>
    <source>
        <strain evidence="1">742</strain>
    </source>
</reference>
<sequence length="62" mass="6292">MTGLFRILGAAAAVAAVGAAVVAVTKLLEKDQPIEVFETEFPEQAEDDPAAAAETAAAYAEA</sequence>
<dbReference type="Proteomes" id="UP000824178">
    <property type="component" value="Unassembled WGS sequence"/>
</dbReference>
<reference evidence="1" key="1">
    <citation type="journal article" date="2021" name="PeerJ">
        <title>Extensive microbial diversity within the chicken gut microbiome revealed by metagenomics and culture.</title>
        <authorList>
            <person name="Gilroy R."/>
            <person name="Ravi A."/>
            <person name="Getino M."/>
            <person name="Pursley I."/>
            <person name="Horton D.L."/>
            <person name="Alikhan N.F."/>
            <person name="Baker D."/>
            <person name="Gharbi K."/>
            <person name="Hall N."/>
            <person name="Watson M."/>
            <person name="Adriaenssens E.M."/>
            <person name="Foster-Nyarko E."/>
            <person name="Jarju S."/>
            <person name="Secka A."/>
            <person name="Antonio M."/>
            <person name="Oren A."/>
            <person name="Chaudhuri R.R."/>
            <person name="La Ragione R."/>
            <person name="Hildebrand F."/>
            <person name="Pallen M.J."/>
        </authorList>
    </citation>
    <scope>NUCLEOTIDE SEQUENCE</scope>
    <source>
        <strain evidence="1">742</strain>
    </source>
</reference>
<organism evidence="1 2">
    <name type="scientific">Candidatus Faecalibacterium intestinavium</name>
    <dbReference type="NCBI Taxonomy" id="2838580"/>
    <lineage>
        <taxon>Bacteria</taxon>
        <taxon>Bacillati</taxon>
        <taxon>Bacillota</taxon>
        <taxon>Clostridia</taxon>
        <taxon>Eubacteriales</taxon>
        <taxon>Oscillospiraceae</taxon>
        <taxon>Faecalibacterium</taxon>
    </lineage>
</organism>
<evidence type="ECO:0000313" key="1">
    <source>
        <dbReference type="EMBL" id="MBU3819227.1"/>
    </source>
</evidence>
<feature type="non-terminal residue" evidence="1">
    <location>
        <position position="62"/>
    </location>
</feature>
<name>A0A9E2KKI6_9FIRM</name>
<gene>
    <name evidence="1" type="ORF">H9864_02465</name>
</gene>